<dbReference type="InterPro" id="IPR029058">
    <property type="entry name" value="AB_hydrolase_fold"/>
</dbReference>
<dbReference type="InterPro" id="IPR002918">
    <property type="entry name" value="Lipase_EstA/Esterase_EstB"/>
</dbReference>
<accession>A0A915ETW3</accession>
<dbReference type="Proteomes" id="UP000887574">
    <property type="component" value="Unplaced"/>
</dbReference>
<name>A0A915ETW3_9BILA</name>
<dbReference type="GO" id="GO:0016298">
    <property type="term" value="F:lipase activity"/>
    <property type="evidence" value="ECO:0007669"/>
    <property type="project" value="TreeGrafter"/>
</dbReference>
<protein>
    <submittedName>
        <fullName evidence="2">Triacylglycerol lipase</fullName>
    </submittedName>
</protein>
<sequence length="200" mass="21390">MVRAEFSNDFRAFLHNKYGLAIVNQLERRDLGADASLGGKQPEEAMAAPHQSVVIVHGITNKISRFNGIVVALKARGYTSGEVFGTTWGDGGVTPAGLVDMKCAYVKQVRSMIIAVREYTGQKVDVVAYSMGSPIARKAILGGNCVESREVLGPPLTEHIDTFLSVAGANYGSSLCIVPFQLALVTGKVGCTVNPSFWLI</sequence>
<organism evidence="1 2">
    <name type="scientific">Ditylenchus dipsaci</name>
    <dbReference type="NCBI Taxonomy" id="166011"/>
    <lineage>
        <taxon>Eukaryota</taxon>
        <taxon>Metazoa</taxon>
        <taxon>Ecdysozoa</taxon>
        <taxon>Nematoda</taxon>
        <taxon>Chromadorea</taxon>
        <taxon>Rhabditida</taxon>
        <taxon>Tylenchina</taxon>
        <taxon>Tylenchomorpha</taxon>
        <taxon>Sphaerularioidea</taxon>
        <taxon>Anguinidae</taxon>
        <taxon>Anguininae</taxon>
        <taxon>Ditylenchus</taxon>
    </lineage>
</organism>
<dbReference type="Gene3D" id="3.40.50.1820">
    <property type="entry name" value="alpha/beta hydrolase"/>
    <property type="match status" value="1"/>
</dbReference>
<keyword evidence="1" id="KW-1185">Reference proteome</keyword>
<dbReference type="GO" id="GO:0016042">
    <property type="term" value="P:lipid catabolic process"/>
    <property type="evidence" value="ECO:0007669"/>
    <property type="project" value="InterPro"/>
</dbReference>
<dbReference type="Pfam" id="PF01674">
    <property type="entry name" value="Lipase_2"/>
    <property type="match status" value="1"/>
</dbReference>
<reference evidence="2" key="1">
    <citation type="submission" date="2022-11" db="UniProtKB">
        <authorList>
            <consortium name="WormBaseParasite"/>
        </authorList>
    </citation>
    <scope>IDENTIFICATION</scope>
</reference>
<proteinExistence type="predicted"/>
<evidence type="ECO:0000313" key="1">
    <source>
        <dbReference type="Proteomes" id="UP000887574"/>
    </source>
</evidence>
<dbReference type="SUPFAM" id="SSF53474">
    <property type="entry name" value="alpha/beta-Hydrolases"/>
    <property type="match status" value="1"/>
</dbReference>
<dbReference type="AlphaFoldDB" id="A0A915ETW3"/>
<dbReference type="PANTHER" id="PTHR32015">
    <property type="entry name" value="FASTING INDUCED LIPASE"/>
    <property type="match status" value="1"/>
</dbReference>
<evidence type="ECO:0000313" key="2">
    <source>
        <dbReference type="WBParaSite" id="jg9227"/>
    </source>
</evidence>
<dbReference type="PANTHER" id="PTHR32015:SF3">
    <property type="entry name" value="TRIACYLGLYCEROL LIPASE"/>
    <property type="match status" value="1"/>
</dbReference>
<dbReference type="WBParaSite" id="jg9227">
    <property type="protein sequence ID" value="jg9227"/>
    <property type="gene ID" value="jg9227"/>
</dbReference>